<dbReference type="EMBL" id="JAFBCY010000002">
    <property type="protein sequence ID" value="MBM7851123.1"/>
    <property type="molecule type" value="Genomic_DNA"/>
</dbReference>
<evidence type="ECO:0000256" key="2">
    <source>
        <dbReference type="ARBA" id="ARBA00005568"/>
    </source>
</evidence>
<keyword evidence="3" id="KW-0479">Metal-binding</keyword>
<dbReference type="InterPro" id="IPR040442">
    <property type="entry name" value="Pyrv_kinase-like_dom_sf"/>
</dbReference>
<proteinExistence type="inferred from homology"/>
<keyword evidence="5" id="KW-0670">Pyruvate</keyword>
<dbReference type="EC" id="4.1.2.52" evidence="9"/>
<comment type="cofactor">
    <cofactor evidence="1">
        <name>a divalent metal cation</name>
        <dbReference type="ChEBI" id="CHEBI:60240"/>
    </cofactor>
</comment>
<evidence type="ECO:0000313" key="9">
    <source>
        <dbReference type="EMBL" id="MBM7851123.1"/>
    </source>
</evidence>
<dbReference type="EMBL" id="BSFF01000001">
    <property type="protein sequence ID" value="GLK54180.1"/>
    <property type="molecule type" value="Genomic_DNA"/>
</dbReference>
<organism evidence="8 11">
    <name type="scientific">Methylopila capsulata</name>
    <dbReference type="NCBI Taxonomy" id="61654"/>
    <lineage>
        <taxon>Bacteria</taxon>
        <taxon>Pseudomonadati</taxon>
        <taxon>Pseudomonadota</taxon>
        <taxon>Alphaproteobacteria</taxon>
        <taxon>Hyphomicrobiales</taxon>
        <taxon>Methylopilaceae</taxon>
        <taxon>Methylopila</taxon>
    </lineage>
</organism>
<dbReference type="InterPro" id="IPR050251">
    <property type="entry name" value="HpcH-HpaI_aldolase"/>
</dbReference>
<dbReference type="Proteomes" id="UP000758856">
    <property type="component" value="Unassembled WGS sequence"/>
</dbReference>
<evidence type="ECO:0000313" key="11">
    <source>
        <dbReference type="Proteomes" id="UP001143400"/>
    </source>
</evidence>
<accession>A0A9W6IS14</accession>
<evidence type="ECO:0000256" key="4">
    <source>
        <dbReference type="ARBA" id="ARBA00023239"/>
    </source>
</evidence>
<dbReference type="AlphaFoldDB" id="A0A9W6IS14"/>
<evidence type="ECO:0000256" key="1">
    <source>
        <dbReference type="ARBA" id="ARBA00001968"/>
    </source>
</evidence>
<dbReference type="InterPro" id="IPR015813">
    <property type="entry name" value="Pyrv/PenolPyrv_kinase-like_dom"/>
</dbReference>
<dbReference type="GO" id="GO:0005737">
    <property type="term" value="C:cytoplasm"/>
    <property type="evidence" value="ECO:0007669"/>
    <property type="project" value="UniProtKB-ARBA"/>
</dbReference>
<evidence type="ECO:0000313" key="10">
    <source>
        <dbReference type="Proteomes" id="UP000758856"/>
    </source>
</evidence>
<dbReference type="Proteomes" id="UP001143400">
    <property type="component" value="Unassembled WGS sequence"/>
</dbReference>
<dbReference type="SUPFAM" id="SSF51621">
    <property type="entry name" value="Phosphoenolpyruvate/pyruvate domain"/>
    <property type="match status" value="1"/>
</dbReference>
<protein>
    <submittedName>
        <fullName evidence="8">4-hydroxy-2-oxo-heptane-1,7-dioate aldolase</fullName>
    </submittedName>
    <submittedName>
        <fullName evidence="9">4-hydroxy-2-oxoheptanedioate aldolase</fullName>
        <ecNumber evidence="9">4.1.2.52</ecNumber>
    </submittedName>
</protein>
<comment type="caution">
    <text evidence="8">The sequence shown here is derived from an EMBL/GenBank/DDBJ whole genome shotgun (WGS) entry which is preliminary data.</text>
</comment>
<feature type="domain" description="HpcH/HpaI aldolase/citrate lyase" evidence="7">
    <location>
        <begin position="18"/>
        <end position="242"/>
    </location>
</feature>
<comment type="similarity">
    <text evidence="2">Belongs to the HpcH/HpaI aldolase family.</text>
</comment>
<reference evidence="8" key="1">
    <citation type="journal article" date="2014" name="Int. J. Syst. Evol. Microbiol.">
        <title>Complete genome sequence of Corynebacterium casei LMG S-19264T (=DSM 44701T), isolated from a smear-ripened cheese.</title>
        <authorList>
            <consortium name="US DOE Joint Genome Institute (JGI-PGF)"/>
            <person name="Walter F."/>
            <person name="Albersmeier A."/>
            <person name="Kalinowski J."/>
            <person name="Ruckert C."/>
        </authorList>
    </citation>
    <scope>NUCLEOTIDE SEQUENCE</scope>
    <source>
        <strain evidence="8">VKM B-1606</strain>
    </source>
</reference>
<dbReference type="Pfam" id="PF03328">
    <property type="entry name" value="HpcH_HpaI"/>
    <property type="match status" value="1"/>
</dbReference>
<evidence type="ECO:0000313" key="8">
    <source>
        <dbReference type="EMBL" id="GLK54180.1"/>
    </source>
</evidence>
<dbReference type="GO" id="GO:0016832">
    <property type="term" value="F:aldehyde-lyase activity"/>
    <property type="evidence" value="ECO:0007669"/>
    <property type="project" value="TreeGrafter"/>
</dbReference>
<keyword evidence="10" id="KW-1185">Reference proteome</keyword>
<dbReference type="PANTHER" id="PTHR30502:SF4">
    <property type="entry name" value="5-KETO-4-DEOXY-D-GLUCARATE ALDOLASE"/>
    <property type="match status" value="1"/>
</dbReference>
<dbReference type="PANTHER" id="PTHR30502">
    <property type="entry name" value="2-KETO-3-DEOXY-L-RHAMNONATE ALDOLASE"/>
    <property type="match status" value="1"/>
</dbReference>
<evidence type="ECO:0000256" key="5">
    <source>
        <dbReference type="ARBA" id="ARBA00023317"/>
    </source>
</evidence>
<comment type="catalytic activity">
    <reaction evidence="6">
        <text>D-glyceraldehyde + pyruvate = 2-dehydro-3-deoxy-L-galactonate</text>
        <dbReference type="Rhea" id="RHEA:80055"/>
        <dbReference type="ChEBI" id="CHEBI:15361"/>
        <dbReference type="ChEBI" id="CHEBI:17378"/>
        <dbReference type="ChEBI" id="CHEBI:75545"/>
    </reaction>
</comment>
<name>A0A9W6IS14_9HYPH</name>
<evidence type="ECO:0000259" key="7">
    <source>
        <dbReference type="Pfam" id="PF03328"/>
    </source>
</evidence>
<evidence type="ECO:0000256" key="6">
    <source>
        <dbReference type="ARBA" id="ARBA00045074"/>
    </source>
</evidence>
<dbReference type="Gene3D" id="3.20.20.60">
    <property type="entry name" value="Phosphoenolpyruvate-binding domains"/>
    <property type="match status" value="1"/>
</dbReference>
<gene>
    <name evidence="8" type="primary">hpcH</name>
    <name evidence="8" type="ORF">GCM10008170_01990</name>
    <name evidence="9" type="ORF">JOD31_001348</name>
</gene>
<reference evidence="8" key="3">
    <citation type="submission" date="2023-01" db="EMBL/GenBank/DDBJ databases">
        <authorList>
            <person name="Sun Q."/>
            <person name="Evtushenko L."/>
        </authorList>
    </citation>
    <scope>NUCLEOTIDE SEQUENCE</scope>
    <source>
        <strain evidence="8">VKM B-1606</strain>
    </source>
</reference>
<reference evidence="9 10" key="2">
    <citation type="submission" date="2021-01" db="EMBL/GenBank/DDBJ databases">
        <title>Genomic Encyclopedia of Type Strains, Phase IV (KMG-IV): sequencing the most valuable type-strain genomes for metagenomic binning, comparative biology and taxonomic classification.</title>
        <authorList>
            <person name="Goeker M."/>
        </authorList>
    </citation>
    <scope>NUCLEOTIDE SEQUENCE [LARGE SCALE GENOMIC DNA]</scope>
    <source>
        <strain evidence="9 10">DSM 6130</strain>
    </source>
</reference>
<evidence type="ECO:0000256" key="3">
    <source>
        <dbReference type="ARBA" id="ARBA00022723"/>
    </source>
</evidence>
<dbReference type="GO" id="GO:0046872">
    <property type="term" value="F:metal ion binding"/>
    <property type="evidence" value="ECO:0007669"/>
    <property type="project" value="UniProtKB-KW"/>
</dbReference>
<dbReference type="RefSeq" id="WP_204949541.1">
    <property type="nucleotide sequence ID" value="NZ_BSFF01000001.1"/>
</dbReference>
<sequence>MNLPQNTFKTAVQAGRQQIGLWSSLASHISTEVIAGSGFDWILLDMEHSPNDLADVYVQLQAIMEGPTQAMVRVPSDDPITIKRILDAGALSLMIPNVEDAAQAARAVAATRYAPRGVRGFSQAPRAARFGRVANYHSLCEEQIFVTVQIESQRALDNLEEIAAVEGVDGVFVGPGDLSTSLGYIGRQGHEDVVATIEATLKRIVAAGAAPGILTGDETLARRYIAAGSLFTAVGSDMSLLARTTEALATRFKQG</sequence>
<keyword evidence="4 9" id="KW-0456">Lyase</keyword>
<dbReference type="FunFam" id="3.20.20.60:FF:000004">
    <property type="entry name" value="5-keto-4-deoxy-D-glucarate aldolase"/>
    <property type="match status" value="1"/>
</dbReference>
<dbReference type="InterPro" id="IPR005000">
    <property type="entry name" value="Aldolase/citrate-lyase_domain"/>
</dbReference>